<dbReference type="Gene3D" id="3.40.50.300">
    <property type="entry name" value="P-loop containing nucleotide triphosphate hydrolases"/>
    <property type="match status" value="2"/>
</dbReference>
<dbReference type="InterPro" id="IPR014001">
    <property type="entry name" value="Helicase_ATP-bd"/>
</dbReference>
<dbReference type="EMBL" id="MN739837">
    <property type="protein sequence ID" value="QHT74097.1"/>
    <property type="molecule type" value="Genomic_DNA"/>
</dbReference>
<accession>A0A6C0H112</accession>
<evidence type="ECO:0000259" key="2">
    <source>
        <dbReference type="PROSITE" id="PS51192"/>
    </source>
</evidence>
<dbReference type="GO" id="GO:0005829">
    <property type="term" value="C:cytosol"/>
    <property type="evidence" value="ECO:0007669"/>
    <property type="project" value="TreeGrafter"/>
</dbReference>
<dbReference type="GO" id="GO:0016787">
    <property type="term" value="F:hydrolase activity"/>
    <property type="evidence" value="ECO:0007669"/>
    <property type="project" value="InterPro"/>
</dbReference>
<evidence type="ECO:0008006" key="5">
    <source>
        <dbReference type="Google" id="ProtNLM"/>
    </source>
</evidence>
<dbReference type="Pfam" id="PF04851">
    <property type="entry name" value="ResIII"/>
    <property type="match status" value="1"/>
</dbReference>
<dbReference type="InterPro" id="IPR050742">
    <property type="entry name" value="Helicase_Restrict-Modif_Enz"/>
</dbReference>
<dbReference type="SUPFAM" id="SSF52540">
    <property type="entry name" value="P-loop containing nucleoside triphosphate hydrolases"/>
    <property type="match status" value="1"/>
</dbReference>
<dbReference type="AlphaFoldDB" id="A0A6C0H112"/>
<dbReference type="PANTHER" id="PTHR47396:SF1">
    <property type="entry name" value="ATP-DEPENDENT HELICASE IRC3-RELATED"/>
    <property type="match status" value="1"/>
</dbReference>
<sequence length="934" mass="111279">MSINHYIYLLFDNINPSRYLSYEVHKLGRKIGSTCNMKTRMKPYLTGHPDKVPLECYYKILNPELYTCYAIDNMIKIKFDEYNLKGSGGIEFYEIDKVTQKVLEEYFDEMGIKWEKLTEVIDENIHKITKEDIQNLAYDIEHSNTYLNEITPFVPEKKYDLLNKYLNQIINRNIIKELLQIDENLFDYLLDNYDDSLIIKLKEQNIDIIDDQIETILITKLYFNKYDKGIWNLFCRYGKTMLSSLLCSTERDYKKILIIVPSLYLVTQTYKTWVKYWPYKIIKKICCEENISNEVEINKFYNENENCIFISTYHSSEKFKDYKFDICIYDEAHRTAGSKYDTTQSSTISNCESDEDVPKIKVFKLLLESKNIKQKLFLTATKKVYNGDEDNIYCMDDENIYGKTIVSVSAIKAKELGRICPYKIMTIKTTPNEITFDLEKFFEENKLKEHQIKRLTELKERYIMFAKGLIDCMRKNEIKHVITFHEYIINCKFFSRILNNINKTENLLKNVEYITGNDNKTTRLEIINDFETTDYSILCSAKVLQEGVDIPRCDGVIFIDNKTSNIDITQSLSRCLTSLKDKKAYIMIPYVDGDDLKNDEKTNDLRLLLRNIKEIDENIQEYFKKYNEIDFDNKTKEEKEEELRLLNIKYNINVELNFIDEMKEISYIPYKQAKELIKEKYNDLNDYKNNIEEFSKELPIDADKIYKRFGWKNWNDYLGLESKMNLFRISKLIQNENERRKKLLNGRLTVPQSIKYILKISLKKMFPKDISNQILDYDICRSLNGLTPEATVSALCGELYKKQIINRTKEKPYKYSYDGYNEFEIIDSKQKYIEYCKNINTELDQNIEPENGNWIKFCLKEYDELVESHYKSDELKDVFKTLEISNKDQYIERSKINKKLINYTYISNGFYNESNLGINLDKLYFIEKQNIRRF</sequence>
<feature type="domain" description="Helicase C-terminal" evidence="3">
    <location>
        <begin position="477"/>
        <end position="623"/>
    </location>
</feature>
<dbReference type="InterPro" id="IPR001650">
    <property type="entry name" value="Helicase_C-like"/>
</dbReference>
<dbReference type="PROSITE" id="PS51194">
    <property type="entry name" value="HELICASE_CTER"/>
    <property type="match status" value="1"/>
</dbReference>
<feature type="coiled-coil region" evidence="1">
    <location>
        <begin position="598"/>
        <end position="697"/>
    </location>
</feature>
<keyword evidence="1" id="KW-0175">Coiled coil</keyword>
<dbReference type="Pfam" id="PF00271">
    <property type="entry name" value="Helicase_C"/>
    <property type="match status" value="1"/>
</dbReference>
<dbReference type="PANTHER" id="PTHR47396">
    <property type="entry name" value="TYPE I RESTRICTION ENZYME ECOKI R PROTEIN"/>
    <property type="match status" value="1"/>
</dbReference>
<dbReference type="InterPro" id="IPR006935">
    <property type="entry name" value="Helicase/UvrB_N"/>
</dbReference>
<reference evidence="4" key="1">
    <citation type="journal article" date="2020" name="Nature">
        <title>Giant virus diversity and host interactions through global metagenomics.</title>
        <authorList>
            <person name="Schulz F."/>
            <person name="Roux S."/>
            <person name="Paez-Espino D."/>
            <person name="Jungbluth S."/>
            <person name="Walsh D.A."/>
            <person name="Denef V.J."/>
            <person name="McMahon K.D."/>
            <person name="Konstantinidis K.T."/>
            <person name="Eloe-Fadrosh E.A."/>
            <person name="Kyrpides N.C."/>
            <person name="Woyke T."/>
        </authorList>
    </citation>
    <scope>NUCLEOTIDE SEQUENCE</scope>
    <source>
        <strain evidence="4">GVMAG-M-3300023179-4</strain>
    </source>
</reference>
<organism evidence="4">
    <name type="scientific">viral metagenome</name>
    <dbReference type="NCBI Taxonomy" id="1070528"/>
    <lineage>
        <taxon>unclassified sequences</taxon>
        <taxon>metagenomes</taxon>
        <taxon>organismal metagenomes</taxon>
    </lineage>
</organism>
<dbReference type="Pfam" id="PF13455">
    <property type="entry name" value="MUG113"/>
    <property type="match status" value="1"/>
</dbReference>
<feature type="domain" description="Helicase ATP-binding" evidence="2">
    <location>
        <begin position="241"/>
        <end position="400"/>
    </location>
</feature>
<dbReference type="GO" id="GO:0005524">
    <property type="term" value="F:ATP binding"/>
    <property type="evidence" value="ECO:0007669"/>
    <property type="project" value="InterPro"/>
</dbReference>
<name>A0A6C0H112_9ZZZZ</name>
<proteinExistence type="predicted"/>
<dbReference type="PROSITE" id="PS51192">
    <property type="entry name" value="HELICASE_ATP_BIND_1"/>
    <property type="match status" value="1"/>
</dbReference>
<protein>
    <recommendedName>
        <fullName evidence="5">Helicase ATP-binding domain-containing protein</fullName>
    </recommendedName>
</protein>
<evidence type="ECO:0000259" key="3">
    <source>
        <dbReference type="PROSITE" id="PS51194"/>
    </source>
</evidence>
<evidence type="ECO:0000256" key="1">
    <source>
        <dbReference type="SAM" id="Coils"/>
    </source>
</evidence>
<evidence type="ECO:0000313" key="4">
    <source>
        <dbReference type="EMBL" id="QHT74097.1"/>
    </source>
</evidence>
<dbReference type="InterPro" id="IPR027417">
    <property type="entry name" value="P-loop_NTPase"/>
</dbReference>
<dbReference type="GO" id="GO:0003677">
    <property type="term" value="F:DNA binding"/>
    <property type="evidence" value="ECO:0007669"/>
    <property type="project" value="InterPro"/>
</dbReference>